<dbReference type="NCBIfam" id="TIGR01146">
    <property type="entry name" value="ATPsyn_F1gamma"/>
    <property type="match status" value="1"/>
</dbReference>
<comment type="similarity">
    <text evidence="3 10">Belongs to the ATPase gamma chain family.</text>
</comment>
<dbReference type="Proteomes" id="UP000230154">
    <property type="component" value="Unassembled WGS sequence"/>
</dbReference>
<sequence length="320" mass="35051">MAVSSKAIKTRIKSVKNTKKITKAMELVSAAKMRKAVDATLQARLYATLAQQLMERLSELQEPNYPLFEQRPVKKILMILISSNRGLCGSFNGNVMKFGKRLLEDKKNLAAHRGPDGQSTPPGAGDIDVEVLGIGRKSAAFAKKNDLELIEVYDSLGDSPDIDDAIHISKNVTEKFKTGTYDKVVVLFTHFASSLTQTVKVRQLLPVAKAEVDKLLTEFPNKDHIGELAPDNRPIETYFLEPSRDAIFDIVIPRLIDVQVYQALLESAASEHSARMVAMKNASEAASEMIDALTLAFNKARQAAITQEIAEIAGGAAALE</sequence>
<dbReference type="InterPro" id="IPR035968">
    <property type="entry name" value="ATP_synth_F1_ATPase_gsu"/>
</dbReference>
<dbReference type="PANTHER" id="PTHR11693:SF22">
    <property type="entry name" value="ATP SYNTHASE SUBUNIT GAMMA, MITOCHONDRIAL"/>
    <property type="match status" value="1"/>
</dbReference>
<dbReference type="SUPFAM" id="SSF52943">
    <property type="entry name" value="ATP synthase (F1-ATPase), gamma subunit"/>
    <property type="match status" value="1"/>
</dbReference>
<evidence type="ECO:0000256" key="6">
    <source>
        <dbReference type="ARBA" id="ARBA00023065"/>
    </source>
</evidence>
<accession>A0A2H0TS81</accession>
<dbReference type="CDD" id="cd12151">
    <property type="entry name" value="F1-ATPase_gamma"/>
    <property type="match status" value="1"/>
</dbReference>
<dbReference type="PANTHER" id="PTHR11693">
    <property type="entry name" value="ATP SYNTHASE GAMMA CHAIN"/>
    <property type="match status" value="1"/>
</dbReference>
<evidence type="ECO:0000256" key="10">
    <source>
        <dbReference type="HAMAP-Rule" id="MF_00815"/>
    </source>
</evidence>
<evidence type="ECO:0000256" key="1">
    <source>
        <dbReference type="ARBA" id="ARBA00003456"/>
    </source>
</evidence>
<name>A0A2H0TS81_9BACT</name>
<keyword evidence="8 10" id="KW-0139">CF(1)</keyword>
<dbReference type="InterPro" id="IPR000131">
    <property type="entry name" value="ATP_synth_F1_gsu"/>
</dbReference>
<evidence type="ECO:0000313" key="12">
    <source>
        <dbReference type="Proteomes" id="UP000230154"/>
    </source>
</evidence>
<dbReference type="PROSITE" id="PS00153">
    <property type="entry name" value="ATPASE_GAMMA"/>
    <property type="match status" value="1"/>
</dbReference>
<keyword evidence="5 10" id="KW-0375">Hydrogen ion transport</keyword>
<dbReference type="InterPro" id="IPR023632">
    <property type="entry name" value="ATP_synth_F1_gsu_CS"/>
</dbReference>
<organism evidence="11 12">
    <name type="scientific">Candidatus Magasanikbacteria bacterium CG10_big_fil_rev_8_21_14_0_10_47_10</name>
    <dbReference type="NCBI Taxonomy" id="1974652"/>
    <lineage>
        <taxon>Bacteria</taxon>
        <taxon>Candidatus Magasanikiibacteriota</taxon>
    </lineage>
</organism>
<evidence type="ECO:0000256" key="4">
    <source>
        <dbReference type="ARBA" id="ARBA00022448"/>
    </source>
</evidence>
<evidence type="ECO:0000256" key="8">
    <source>
        <dbReference type="ARBA" id="ARBA00023196"/>
    </source>
</evidence>
<dbReference type="GO" id="GO:0005524">
    <property type="term" value="F:ATP binding"/>
    <property type="evidence" value="ECO:0007669"/>
    <property type="project" value="UniProtKB-UniRule"/>
</dbReference>
<evidence type="ECO:0000256" key="9">
    <source>
        <dbReference type="ARBA" id="ARBA00023310"/>
    </source>
</evidence>
<dbReference type="Pfam" id="PF00231">
    <property type="entry name" value="ATP-synt"/>
    <property type="match status" value="1"/>
</dbReference>
<keyword evidence="9 10" id="KW-0066">ATP synthesis</keyword>
<dbReference type="GO" id="GO:0046933">
    <property type="term" value="F:proton-transporting ATP synthase activity, rotational mechanism"/>
    <property type="evidence" value="ECO:0007669"/>
    <property type="project" value="UniProtKB-UniRule"/>
</dbReference>
<comment type="function">
    <text evidence="1 10">Produces ATP from ADP in the presence of a proton gradient across the membrane. The gamma chain is believed to be important in regulating ATPase activity and the flow of protons through the CF(0) complex.</text>
</comment>
<gene>
    <name evidence="10 11" type="primary">atpG</name>
    <name evidence="11" type="ORF">COU35_02970</name>
</gene>
<comment type="caution">
    <text evidence="11">The sequence shown here is derived from an EMBL/GenBank/DDBJ whole genome shotgun (WGS) entry which is preliminary data.</text>
</comment>
<dbReference type="EMBL" id="PFCB01000022">
    <property type="protein sequence ID" value="PIR74386.1"/>
    <property type="molecule type" value="Genomic_DNA"/>
</dbReference>
<dbReference type="Gene3D" id="1.10.287.80">
    <property type="entry name" value="ATP synthase, gamma subunit, helix hairpin domain"/>
    <property type="match status" value="2"/>
</dbReference>
<evidence type="ECO:0000256" key="2">
    <source>
        <dbReference type="ARBA" id="ARBA00004170"/>
    </source>
</evidence>
<evidence type="ECO:0000256" key="3">
    <source>
        <dbReference type="ARBA" id="ARBA00007681"/>
    </source>
</evidence>
<dbReference type="GO" id="GO:0045259">
    <property type="term" value="C:proton-transporting ATP synthase complex"/>
    <property type="evidence" value="ECO:0007669"/>
    <property type="project" value="UniProtKB-KW"/>
</dbReference>
<comment type="subcellular location">
    <subcellularLocation>
        <location evidence="10">Cell membrane</location>
        <topology evidence="10">Peripheral membrane protein</topology>
    </subcellularLocation>
    <subcellularLocation>
        <location evidence="2">Membrane</location>
        <topology evidence="2">Peripheral membrane protein</topology>
    </subcellularLocation>
</comment>
<keyword evidence="10" id="KW-1003">Cell membrane</keyword>
<comment type="subunit">
    <text evidence="10">F-type ATPases have 2 components, CF(1) - the catalytic core - and CF(0) - the membrane proton channel. CF(1) has five subunits: alpha(3), beta(3), gamma(1), delta(1), epsilon(1). CF(0) has three main subunits: a, b and c.</text>
</comment>
<evidence type="ECO:0000313" key="11">
    <source>
        <dbReference type="EMBL" id="PIR74386.1"/>
    </source>
</evidence>
<keyword evidence="7 10" id="KW-0472">Membrane</keyword>
<dbReference type="GO" id="GO:0042777">
    <property type="term" value="P:proton motive force-driven plasma membrane ATP synthesis"/>
    <property type="evidence" value="ECO:0007669"/>
    <property type="project" value="UniProtKB-UniRule"/>
</dbReference>
<dbReference type="Gene3D" id="3.40.1380.10">
    <property type="match status" value="1"/>
</dbReference>
<dbReference type="AlphaFoldDB" id="A0A2H0TS81"/>
<reference evidence="12" key="1">
    <citation type="submission" date="2017-09" db="EMBL/GenBank/DDBJ databases">
        <title>Depth-based differentiation of microbial function through sediment-hosted aquifers and enrichment of novel symbionts in the deep terrestrial subsurface.</title>
        <authorList>
            <person name="Probst A.J."/>
            <person name="Ladd B."/>
            <person name="Jarett J.K."/>
            <person name="Geller-Mcgrath D.E."/>
            <person name="Sieber C.M.K."/>
            <person name="Emerson J.B."/>
            <person name="Anantharaman K."/>
            <person name="Thomas B.C."/>
            <person name="Malmstrom R."/>
            <person name="Stieglmeier M."/>
            <person name="Klingl A."/>
            <person name="Woyke T."/>
            <person name="Ryan C.M."/>
            <person name="Banfield J.F."/>
        </authorList>
    </citation>
    <scope>NUCLEOTIDE SEQUENCE [LARGE SCALE GENOMIC DNA]</scope>
</reference>
<keyword evidence="4 10" id="KW-0813">Transport</keyword>
<protein>
    <recommendedName>
        <fullName evidence="10">ATP synthase gamma chain</fullName>
    </recommendedName>
    <alternativeName>
        <fullName evidence="10">ATP synthase F1 sector gamma subunit</fullName>
    </alternativeName>
    <alternativeName>
        <fullName evidence="10">F-ATPase gamma subunit</fullName>
    </alternativeName>
</protein>
<dbReference type="HAMAP" id="MF_00815">
    <property type="entry name" value="ATP_synth_gamma_bact"/>
    <property type="match status" value="1"/>
</dbReference>
<proteinExistence type="inferred from homology"/>
<keyword evidence="6 10" id="KW-0406">Ion transport</keyword>
<evidence type="ECO:0000256" key="5">
    <source>
        <dbReference type="ARBA" id="ARBA00022781"/>
    </source>
</evidence>
<dbReference type="PRINTS" id="PR00126">
    <property type="entry name" value="ATPASEGAMMA"/>
</dbReference>
<evidence type="ECO:0000256" key="7">
    <source>
        <dbReference type="ARBA" id="ARBA00023136"/>
    </source>
</evidence>
<dbReference type="GO" id="GO:0005886">
    <property type="term" value="C:plasma membrane"/>
    <property type="evidence" value="ECO:0007669"/>
    <property type="project" value="UniProtKB-SubCell"/>
</dbReference>